<dbReference type="EMBL" id="CAFABK010000004">
    <property type="protein sequence ID" value="CAB4821393.1"/>
    <property type="molecule type" value="Genomic_DNA"/>
</dbReference>
<dbReference type="Pfam" id="PF00801">
    <property type="entry name" value="PKD"/>
    <property type="match status" value="1"/>
</dbReference>
<evidence type="ECO:0000259" key="1">
    <source>
        <dbReference type="PROSITE" id="PS50093"/>
    </source>
</evidence>
<dbReference type="Gene3D" id="2.60.40.10">
    <property type="entry name" value="Immunoglobulins"/>
    <property type="match status" value="1"/>
</dbReference>
<feature type="domain" description="PKD" evidence="1">
    <location>
        <begin position="190"/>
        <end position="236"/>
    </location>
</feature>
<dbReference type="AlphaFoldDB" id="A0A6J6ZLL5"/>
<protein>
    <submittedName>
        <fullName evidence="2">Unannotated protein</fullName>
    </submittedName>
</protein>
<dbReference type="SUPFAM" id="SSF49299">
    <property type="entry name" value="PKD domain"/>
    <property type="match status" value="1"/>
</dbReference>
<dbReference type="InterPro" id="IPR013783">
    <property type="entry name" value="Ig-like_fold"/>
</dbReference>
<dbReference type="InterPro" id="IPR000601">
    <property type="entry name" value="PKD_dom"/>
</dbReference>
<dbReference type="CDD" id="cd00146">
    <property type="entry name" value="PKD"/>
    <property type="match status" value="1"/>
</dbReference>
<dbReference type="InterPro" id="IPR035986">
    <property type="entry name" value="PKD_dom_sf"/>
</dbReference>
<sequence>MRSWPARVLIVAALVILITSAAGLGLPNATSAPSVDISVDDGADRFVGTGGLVLPDTVADATRHEVAACIECRWRLREPCDGVFAPGCIIILHACEGADEQLLRAWLSFNGGVTWQNKGLICVSNDGPVTVAAAGVAISDDFERSMPPSRISYQPGRGVLPYLPVIFSSNQPGSVPPSTYSVAGQQVVLSPTPRWAWDFGDGAHLDTTSPGGFYPDLSVAHGYQRVGRFQVSLTTNWSATYTVDGLGPFPIASPVTQTDSTVVAVGQARGVLIP</sequence>
<organism evidence="2">
    <name type="scientific">freshwater metagenome</name>
    <dbReference type="NCBI Taxonomy" id="449393"/>
    <lineage>
        <taxon>unclassified sequences</taxon>
        <taxon>metagenomes</taxon>
        <taxon>ecological metagenomes</taxon>
    </lineage>
</organism>
<accession>A0A6J6ZLL5</accession>
<gene>
    <name evidence="2" type="ORF">UFOPK3204_00175</name>
</gene>
<proteinExistence type="predicted"/>
<reference evidence="2" key="1">
    <citation type="submission" date="2020-05" db="EMBL/GenBank/DDBJ databases">
        <authorList>
            <person name="Chiriac C."/>
            <person name="Salcher M."/>
            <person name="Ghai R."/>
            <person name="Kavagutti S V."/>
        </authorList>
    </citation>
    <scope>NUCLEOTIDE SEQUENCE</scope>
</reference>
<evidence type="ECO:0000313" key="2">
    <source>
        <dbReference type="EMBL" id="CAB4821393.1"/>
    </source>
</evidence>
<dbReference type="PROSITE" id="PS50093">
    <property type="entry name" value="PKD"/>
    <property type="match status" value="1"/>
</dbReference>
<name>A0A6J6ZLL5_9ZZZZ</name>